<sequence>MLWNRPMFISLLLSLFAVIVNSKYRGPPDAIKMITVRGSGESDAVIEFNAFEVDTKSYKIEFVDVHDGKSMFNTVKEYRDPFRSNHIFFVKGLEPNKTYIIRVFAINEHGQSPPSPDIIFSLKDSSWPKGISDSNSRPMSPHQPIVEYMLRNRVKVTWTWTDLYDIYEFVRNRASQFGNNWNKSPAEYVIRYGDNKNTSLWTTRKTNEKWIILDDLKKDTHYSAYVLSKKDNLTSLVPFIFPISLEEDMTGLPEPVIRIESAFKKEVFTPGDPMTITCSIPPNSNMLKIDMELTVGERDEFLSKFITSNRQTLLISQYGN</sequence>
<dbReference type="InterPro" id="IPR036116">
    <property type="entry name" value="FN3_sf"/>
</dbReference>
<evidence type="ECO:0000259" key="2">
    <source>
        <dbReference type="PROSITE" id="PS50853"/>
    </source>
</evidence>
<keyword evidence="4" id="KW-1185">Reference proteome</keyword>
<dbReference type="InterPro" id="IPR003961">
    <property type="entry name" value="FN3_dom"/>
</dbReference>
<dbReference type="CDD" id="cd00063">
    <property type="entry name" value="FN3"/>
    <property type="match status" value="1"/>
</dbReference>
<name>G0NMJ2_CAEBE</name>
<protein>
    <recommendedName>
        <fullName evidence="2">Fibronectin type-III domain-containing protein</fullName>
    </recommendedName>
</protein>
<dbReference type="SMART" id="SM00060">
    <property type="entry name" value="FN3"/>
    <property type="match status" value="2"/>
</dbReference>
<accession>G0NMJ2</accession>
<organism evidence="4">
    <name type="scientific">Caenorhabditis brenneri</name>
    <name type="common">Nematode worm</name>
    <dbReference type="NCBI Taxonomy" id="135651"/>
    <lineage>
        <taxon>Eukaryota</taxon>
        <taxon>Metazoa</taxon>
        <taxon>Ecdysozoa</taxon>
        <taxon>Nematoda</taxon>
        <taxon>Chromadorea</taxon>
        <taxon>Rhabditida</taxon>
        <taxon>Rhabditina</taxon>
        <taxon>Rhabditomorpha</taxon>
        <taxon>Rhabditoidea</taxon>
        <taxon>Rhabditidae</taxon>
        <taxon>Peloderinae</taxon>
        <taxon>Caenorhabditis</taxon>
    </lineage>
</organism>
<dbReference type="EMBL" id="GL379910">
    <property type="protein sequence ID" value="EGT34141.1"/>
    <property type="molecule type" value="Genomic_DNA"/>
</dbReference>
<proteinExistence type="predicted"/>
<feature type="domain" description="Fibronectin type-III" evidence="2">
    <location>
        <begin position="27"/>
        <end position="125"/>
    </location>
</feature>
<dbReference type="SUPFAM" id="SSF49265">
    <property type="entry name" value="Fibronectin type III"/>
    <property type="match status" value="1"/>
</dbReference>
<dbReference type="Gene3D" id="2.60.40.10">
    <property type="entry name" value="Immunoglobulins"/>
    <property type="match status" value="2"/>
</dbReference>
<dbReference type="STRING" id="135651.G0NMJ2"/>
<dbReference type="PROSITE" id="PS50853">
    <property type="entry name" value="FN3"/>
    <property type="match status" value="1"/>
</dbReference>
<dbReference type="Proteomes" id="UP000008068">
    <property type="component" value="Unassembled WGS sequence"/>
</dbReference>
<feature type="signal peptide" evidence="1">
    <location>
        <begin position="1"/>
        <end position="22"/>
    </location>
</feature>
<gene>
    <name evidence="3" type="ORF">CAEBREN_04182</name>
</gene>
<feature type="chain" id="PRO_5003406063" description="Fibronectin type-III domain-containing protein" evidence="1">
    <location>
        <begin position="23"/>
        <end position="320"/>
    </location>
</feature>
<evidence type="ECO:0000313" key="3">
    <source>
        <dbReference type="EMBL" id="EGT34141.1"/>
    </source>
</evidence>
<reference evidence="4" key="1">
    <citation type="submission" date="2011-07" db="EMBL/GenBank/DDBJ databases">
        <authorList>
            <consortium name="Caenorhabditis brenneri Sequencing and Analysis Consortium"/>
            <person name="Wilson R.K."/>
        </authorList>
    </citation>
    <scope>NUCLEOTIDE SEQUENCE [LARGE SCALE GENOMIC DNA]</scope>
    <source>
        <strain evidence="4">PB2801</strain>
    </source>
</reference>
<dbReference type="OrthoDB" id="5843172at2759"/>
<keyword evidence="1" id="KW-0732">Signal</keyword>
<dbReference type="AlphaFoldDB" id="G0NMJ2"/>
<evidence type="ECO:0000313" key="4">
    <source>
        <dbReference type="Proteomes" id="UP000008068"/>
    </source>
</evidence>
<evidence type="ECO:0000256" key="1">
    <source>
        <dbReference type="SAM" id="SignalP"/>
    </source>
</evidence>
<dbReference type="HOGENOM" id="CLU_065654_0_0_1"/>
<dbReference type="InterPro" id="IPR013783">
    <property type="entry name" value="Ig-like_fold"/>
</dbReference>
<dbReference type="InParanoid" id="G0NMJ2"/>
<dbReference type="eggNOG" id="ENOG502QRA3">
    <property type="taxonomic scope" value="Eukaryota"/>
</dbReference>
<dbReference type="Pfam" id="PF00041">
    <property type="entry name" value="fn3"/>
    <property type="match status" value="1"/>
</dbReference>